<accession>A0A380W9D4</accession>
<evidence type="ECO:0000256" key="1">
    <source>
        <dbReference type="ARBA" id="ARBA00022485"/>
    </source>
</evidence>
<sequence length="240" mass="26417">MKKSTTTKPKSDPRPKVKPKAASGHSASTSPQSRPDRDCPLCSRLVAFREDNRAAHPDWFNAPVPQFGPIAAPLLIVGLAPGLQGANRTGRPFTGDYAGDLLYQTLLDYGFAAGTYQERPDDGLKLTGCRISNAVHCVPPQNKPTTAEIHTCRRFLIETIKEMPRLRAIVTLGRISHDSTLKALGLALRTAPFKHGGEFQHDAIRLFSSYHCSRYNTNTGVLTPKMFQAVFSSVRAYLDR</sequence>
<dbReference type="OrthoDB" id="9787663at2"/>
<dbReference type="GO" id="GO:0033958">
    <property type="term" value="F:DNA-deoxyinosine glycosylase activity"/>
    <property type="evidence" value="ECO:0007669"/>
    <property type="project" value="InterPro"/>
</dbReference>
<evidence type="ECO:0000256" key="7">
    <source>
        <dbReference type="ARBA" id="ARBA00023204"/>
    </source>
</evidence>
<dbReference type="Gene3D" id="3.40.470.10">
    <property type="entry name" value="Uracil-DNA glycosylase-like domain"/>
    <property type="match status" value="1"/>
</dbReference>
<comment type="similarity">
    <text evidence="8">Belongs to the uracil-DNA glycosylase (UDG) superfamily. Type 5 (UDGb) family.</text>
</comment>
<evidence type="ECO:0000256" key="6">
    <source>
        <dbReference type="ARBA" id="ARBA00023014"/>
    </source>
</evidence>
<dbReference type="EMBL" id="UIGB01000001">
    <property type="protein sequence ID" value="SUU84717.1"/>
    <property type="molecule type" value="Genomic_DNA"/>
</dbReference>
<keyword evidence="4" id="KW-0378">Hydrolase</keyword>
<dbReference type="RefSeq" id="WP_002715542.1">
    <property type="nucleotide sequence ID" value="NZ_UFSI01000001.1"/>
</dbReference>
<evidence type="ECO:0000256" key="5">
    <source>
        <dbReference type="ARBA" id="ARBA00023004"/>
    </source>
</evidence>
<dbReference type="Pfam" id="PF03167">
    <property type="entry name" value="UDG"/>
    <property type="match status" value="1"/>
</dbReference>
<evidence type="ECO:0000313" key="12">
    <source>
        <dbReference type="EMBL" id="SUU84717.1"/>
    </source>
</evidence>
<keyword evidence="3" id="KW-0227">DNA damage</keyword>
<protein>
    <recommendedName>
        <fullName evidence="9">Type-5 uracil-DNA glycosylase</fullName>
    </recommendedName>
</protein>
<evidence type="ECO:0000256" key="2">
    <source>
        <dbReference type="ARBA" id="ARBA00022723"/>
    </source>
</evidence>
<proteinExistence type="inferred from homology"/>
<dbReference type="SMART" id="SM00987">
    <property type="entry name" value="UreE_C"/>
    <property type="match status" value="1"/>
</dbReference>
<dbReference type="PANTHER" id="PTHR33693">
    <property type="entry name" value="TYPE-5 URACIL-DNA GLYCOSYLASE"/>
    <property type="match status" value="1"/>
</dbReference>
<dbReference type="AlphaFoldDB" id="A0A380W9D4"/>
<organism evidence="12 13">
    <name type="scientific">Afipia felis</name>
    <name type="common">Cat scratch disease bacillus</name>
    <dbReference type="NCBI Taxonomy" id="1035"/>
    <lineage>
        <taxon>Bacteria</taxon>
        <taxon>Pseudomonadati</taxon>
        <taxon>Pseudomonadota</taxon>
        <taxon>Alphaproteobacteria</taxon>
        <taxon>Hyphomicrobiales</taxon>
        <taxon>Nitrobacteraceae</taxon>
        <taxon>Afipia</taxon>
    </lineage>
</organism>
<dbReference type="InterPro" id="IPR044147">
    <property type="entry name" value="UdgB-like"/>
</dbReference>
<gene>
    <name evidence="12" type="ORF">NCTC12722_01916</name>
</gene>
<keyword evidence="2" id="KW-0479">Metal-binding</keyword>
<dbReference type="CDD" id="cd10031">
    <property type="entry name" value="UDG-F5_TTUDGB_like"/>
    <property type="match status" value="1"/>
</dbReference>
<dbReference type="InterPro" id="IPR051536">
    <property type="entry name" value="UDG_Type-4/5"/>
</dbReference>
<evidence type="ECO:0000256" key="3">
    <source>
        <dbReference type="ARBA" id="ARBA00022763"/>
    </source>
</evidence>
<evidence type="ECO:0000313" key="13">
    <source>
        <dbReference type="Proteomes" id="UP000254343"/>
    </source>
</evidence>
<feature type="domain" description="Uracil-DNA glycosylase-like" evidence="11">
    <location>
        <begin position="65"/>
        <end position="231"/>
    </location>
</feature>
<keyword evidence="6" id="KW-0411">Iron-sulfur</keyword>
<dbReference type="SMART" id="SM00986">
    <property type="entry name" value="UDG"/>
    <property type="match status" value="1"/>
</dbReference>
<dbReference type="InterPro" id="IPR036895">
    <property type="entry name" value="Uracil-DNA_glycosylase-like_sf"/>
</dbReference>
<dbReference type="GO" id="GO:0046872">
    <property type="term" value="F:metal ion binding"/>
    <property type="evidence" value="ECO:0007669"/>
    <property type="project" value="UniProtKB-KW"/>
</dbReference>
<evidence type="ECO:0000256" key="9">
    <source>
        <dbReference type="ARBA" id="ARBA00023887"/>
    </source>
</evidence>
<keyword evidence="1" id="KW-0004">4Fe-4S</keyword>
<dbReference type="SUPFAM" id="SSF52141">
    <property type="entry name" value="Uracil-DNA glycosylase-like"/>
    <property type="match status" value="1"/>
</dbReference>
<dbReference type="InterPro" id="IPR005122">
    <property type="entry name" value="Uracil-DNA_glycosylase-like"/>
</dbReference>
<dbReference type="PANTHER" id="PTHR33693:SF3">
    <property type="entry name" value="TYPE-5 URACIL-DNA GLYCOSYLASE"/>
    <property type="match status" value="1"/>
</dbReference>
<evidence type="ECO:0000259" key="11">
    <source>
        <dbReference type="SMART" id="SM00986"/>
    </source>
</evidence>
<dbReference type="Proteomes" id="UP000254343">
    <property type="component" value="Unassembled WGS sequence"/>
</dbReference>
<evidence type="ECO:0000256" key="10">
    <source>
        <dbReference type="SAM" id="MobiDB-lite"/>
    </source>
</evidence>
<evidence type="ECO:0000256" key="8">
    <source>
        <dbReference type="ARBA" id="ARBA00023779"/>
    </source>
</evidence>
<name>A0A380W9D4_AFIFE</name>
<reference evidence="12 13" key="1">
    <citation type="submission" date="2018-06" db="EMBL/GenBank/DDBJ databases">
        <authorList>
            <consortium name="Pathogen Informatics"/>
            <person name="Doyle S."/>
        </authorList>
    </citation>
    <scope>NUCLEOTIDE SEQUENCE [LARGE SCALE GENOMIC DNA]</scope>
    <source>
        <strain evidence="12 13">NCTC12722</strain>
    </source>
</reference>
<keyword evidence="7" id="KW-0234">DNA repair</keyword>
<feature type="region of interest" description="Disordered" evidence="10">
    <location>
        <begin position="1"/>
        <end position="37"/>
    </location>
</feature>
<dbReference type="GO" id="GO:0006284">
    <property type="term" value="P:base-excision repair"/>
    <property type="evidence" value="ECO:0007669"/>
    <property type="project" value="InterPro"/>
</dbReference>
<dbReference type="GO" id="GO:0051539">
    <property type="term" value="F:4 iron, 4 sulfur cluster binding"/>
    <property type="evidence" value="ECO:0007669"/>
    <property type="project" value="UniProtKB-KW"/>
</dbReference>
<evidence type="ECO:0000256" key="4">
    <source>
        <dbReference type="ARBA" id="ARBA00022801"/>
    </source>
</evidence>
<dbReference type="GO" id="GO:0004844">
    <property type="term" value="F:uracil DNA N-glycosylase activity"/>
    <property type="evidence" value="ECO:0007669"/>
    <property type="project" value="InterPro"/>
</dbReference>
<keyword evidence="5" id="KW-0408">Iron</keyword>